<reference evidence="4 5" key="1">
    <citation type="journal article" date="2010" name="Stand. Genomic Sci.">
        <title>Complete genome sequence of Nocardiopsis dassonvillei type strain (IMRU 509).</title>
        <authorList>
            <person name="Sun H."/>
            <person name="Lapidus A."/>
            <person name="Nolan M."/>
            <person name="Lucas S."/>
            <person name="Del Rio T.G."/>
            <person name="Tice H."/>
            <person name="Cheng J.F."/>
            <person name="Tapia R."/>
            <person name="Han C."/>
            <person name="Goodwin L."/>
            <person name="Pitluck S."/>
            <person name="Pagani I."/>
            <person name="Ivanova N."/>
            <person name="Mavromatis K."/>
            <person name="Mikhailova N."/>
            <person name="Pati A."/>
            <person name="Chen A."/>
            <person name="Palaniappan K."/>
            <person name="Land M."/>
            <person name="Hauser L."/>
            <person name="Chang Y.J."/>
            <person name="Jeffries C.D."/>
            <person name="Djao O.D."/>
            <person name="Rohde M."/>
            <person name="Sikorski J."/>
            <person name="Goker M."/>
            <person name="Woyke T."/>
            <person name="Bristow J."/>
            <person name="Eisen J.A."/>
            <person name="Markowitz V."/>
            <person name="Hugenholtz P."/>
            <person name="Kyrpides N.C."/>
            <person name="Klenk H.P."/>
        </authorList>
    </citation>
    <scope>NUCLEOTIDE SEQUENCE [LARGE SCALE GENOMIC DNA]</scope>
    <source>
        <strain evidence="5">ATCC 23218 / DSM 43111 / CIP 107115 / JCM 7437 / KCTC 9190 / NBRC 14626 / NCTC 10488 / NRRL B-5397 / IMRU 509</strain>
    </source>
</reference>
<feature type="domain" description="Erythromycin biosynthesis protein CIII-like C-terminal" evidence="2">
    <location>
        <begin position="266"/>
        <end position="409"/>
    </location>
</feature>
<dbReference type="Pfam" id="PF21036">
    <property type="entry name" value="EryCIII-like_N"/>
    <property type="match status" value="1"/>
</dbReference>
<keyword evidence="5" id="KW-1185">Reference proteome</keyword>
<dbReference type="STRING" id="446468.Ndas_4726"/>
<evidence type="ECO:0000313" key="5">
    <source>
        <dbReference type="Proteomes" id="UP000002219"/>
    </source>
</evidence>
<dbReference type="eggNOG" id="COG1819">
    <property type="taxonomic scope" value="Bacteria"/>
</dbReference>
<feature type="domain" description="Erythromycin biosynthesis protein CIII-like N-terminal" evidence="3">
    <location>
        <begin position="22"/>
        <end position="251"/>
    </location>
</feature>
<proteinExistence type="predicted"/>
<dbReference type="InterPro" id="IPR010610">
    <property type="entry name" value="EryCIII-like_C"/>
</dbReference>
<dbReference type="KEGG" id="nda:Ndas_4726"/>
<dbReference type="CDD" id="cd03784">
    <property type="entry name" value="GT1_Gtf-like"/>
    <property type="match status" value="1"/>
</dbReference>
<dbReference type="EMBL" id="CP002040">
    <property type="protein sequence ID" value="ADH70112.1"/>
    <property type="molecule type" value="Genomic_DNA"/>
</dbReference>
<gene>
    <name evidence="4" type="ordered locus">Ndas_4726</name>
</gene>
<evidence type="ECO:0000256" key="1">
    <source>
        <dbReference type="ARBA" id="ARBA00022679"/>
    </source>
</evidence>
<dbReference type="CAZy" id="GT1">
    <property type="family name" value="Glycosyltransferase Family 1"/>
</dbReference>
<dbReference type="GO" id="GO:0016758">
    <property type="term" value="F:hexosyltransferase activity"/>
    <property type="evidence" value="ECO:0007669"/>
    <property type="project" value="UniProtKB-ARBA"/>
</dbReference>
<protein>
    <submittedName>
        <fullName evidence="4">Uncharacterized protein</fullName>
    </submittedName>
</protein>
<keyword evidence="1" id="KW-0808">Transferase</keyword>
<accession>D7B024</accession>
<dbReference type="AlphaFoldDB" id="D7B024"/>
<dbReference type="Proteomes" id="UP000002219">
    <property type="component" value="Chromosome 1"/>
</dbReference>
<dbReference type="Gene3D" id="3.40.50.2000">
    <property type="entry name" value="Glycogen Phosphorylase B"/>
    <property type="match status" value="2"/>
</dbReference>
<evidence type="ECO:0000259" key="2">
    <source>
        <dbReference type="Pfam" id="PF06722"/>
    </source>
</evidence>
<sequence length="418" mass="45213">MRIVVAAYADKAYFFSMVPTAWALRAAGHEVRIVTQPSMTEAAAETGLTVVPVGGDHTLAEVLAHARDQQGESIFDLAEERPEMLVPEKLHHAYEEYVTWWWKLVNEPMERDLVAFCREWRPDLVLWEPNTYSAAIAAEACGAAHGRFLWSVDLFSRMRRLYLGAADATPGPDPLRSWLEESADRHGVAFSEDLVLGQFSVHQIPEALRPRELEKTGTHLSVRPVPYAGSAVLPSWARAGSERRRVLVDWGSWSRTAEGAAALVDVIDACAEIGAEAVVLSPASRRDSLPALPEDVVVTDSGAAHMLMGSGSLIVHGGGFDVCCNAVVEGLPQLVVLNTEQFDAAPLSRALRERGAARVLAVEEVLTRGVDDLLTELLDSGEVRAAAGLVRDEALAVPAPDQVVPELERIAAARGGGV</sequence>
<dbReference type="Pfam" id="PF06722">
    <property type="entry name" value="EryCIII-like_C"/>
    <property type="match status" value="1"/>
</dbReference>
<evidence type="ECO:0000259" key="3">
    <source>
        <dbReference type="Pfam" id="PF21036"/>
    </source>
</evidence>
<dbReference type="SUPFAM" id="SSF53756">
    <property type="entry name" value="UDP-Glycosyltransferase/glycogen phosphorylase"/>
    <property type="match status" value="1"/>
</dbReference>
<dbReference type="InterPro" id="IPR048284">
    <property type="entry name" value="EryCIII-like_N"/>
</dbReference>
<dbReference type="InterPro" id="IPR002213">
    <property type="entry name" value="UDP_glucos_trans"/>
</dbReference>
<evidence type="ECO:0000313" key="4">
    <source>
        <dbReference type="EMBL" id="ADH70112.1"/>
    </source>
</evidence>
<organism evidence="4 5">
    <name type="scientific">Nocardiopsis dassonvillei (strain ATCC 23218 / DSM 43111 / CIP 107115 / JCM 7437 / KCTC 9190 / NBRC 14626 / NCTC 10488 / NRRL B-5397 / IMRU 509)</name>
    <name type="common">Actinomadura dassonvillei</name>
    <dbReference type="NCBI Taxonomy" id="446468"/>
    <lineage>
        <taxon>Bacteria</taxon>
        <taxon>Bacillati</taxon>
        <taxon>Actinomycetota</taxon>
        <taxon>Actinomycetes</taxon>
        <taxon>Streptosporangiales</taxon>
        <taxon>Nocardiopsidaceae</taxon>
        <taxon>Nocardiopsis</taxon>
    </lineage>
</organism>
<name>D7B024_NOCDD</name>
<dbReference type="HOGENOM" id="CLU_000537_7_4_11"/>
<dbReference type="GO" id="GO:0008194">
    <property type="term" value="F:UDP-glycosyltransferase activity"/>
    <property type="evidence" value="ECO:0007669"/>
    <property type="project" value="InterPro"/>
</dbReference>